<gene>
    <name evidence="1" type="ORF">CEXT_750811</name>
</gene>
<comment type="caution">
    <text evidence="1">The sequence shown here is derived from an EMBL/GenBank/DDBJ whole genome shotgun (WGS) entry which is preliminary data.</text>
</comment>
<sequence>MPAFLEEQKRMEVWDYLWVIDPFYSPLSPFGKGYPGRGRRENLQFFEIPSKFLRLVRPQNRGLVGLRKEGMLGEEFLGGGLGVGSKRVLENVPGLEIRQN</sequence>
<keyword evidence="2" id="KW-1185">Reference proteome</keyword>
<accession>A0AAV4NZI4</accession>
<evidence type="ECO:0000313" key="1">
    <source>
        <dbReference type="EMBL" id="GIX90310.1"/>
    </source>
</evidence>
<dbReference type="Proteomes" id="UP001054945">
    <property type="component" value="Unassembled WGS sequence"/>
</dbReference>
<dbReference type="AlphaFoldDB" id="A0AAV4NZI4"/>
<reference evidence="1 2" key="1">
    <citation type="submission" date="2021-06" db="EMBL/GenBank/DDBJ databases">
        <title>Caerostris extrusa draft genome.</title>
        <authorList>
            <person name="Kono N."/>
            <person name="Arakawa K."/>
        </authorList>
    </citation>
    <scope>NUCLEOTIDE SEQUENCE [LARGE SCALE GENOMIC DNA]</scope>
</reference>
<dbReference type="EMBL" id="BPLR01021492">
    <property type="protein sequence ID" value="GIX90310.1"/>
    <property type="molecule type" value="Genomic_DNA"/>
</dbReference>
<proteinExistence type="predicted"/>
<organism evidence="1 2">
    <name type="scientific">Caerostris extrusa</name>
    <name type="common">Bark spider</name>
    <name type="synonym">Caerostris bankana</name>
    <dbReference type="NCBI Taxonomy" id="172846"/>
    <lineage>
        <taxon>Eukaryota</taxon>
        <taxon>Metazoa</taxon>
        <taxon>Ecdysozoa</taxon>
        <taxon>Arthropoda</taxon>
        <taxon>Chelicerata</taxon>
        <taxon>Arachnida</taxon>
        <taxon>Araneae</taxon>
        <taxon>Araneomorphae</taxon>
        <taxon>Entelegynae</taxon>
        <taxon>Araneoidea</taxon>
        <taxon>Araneidae</taxon>
        <taxon>Caerostris</taxon>
    </lineage>
</organism>
<evidence type="ECO:0000313" key="2">
    <source>
        <dbReference type="Proteomes" id="UP001054945"/>
    </source>
</evidence>
<name>A0AAV4NZI4_CAEEX</name>
<protein>
    <submittedName>
        <fullName evidence="1">Uncharacterized protein</fullName>
    </submittedName>
</protein>